<name>A0A8E6B7G4_9BACT</name>
<dbReference type="RefSeq" id="WP_213498173.1">
    <property type="nucleotide sequence ID" value="NZ_CP074694.1"/>
</dbReference>
<dbReference type="AlphaFoldDB" id="A0A8E6B7G4"/>
<dbReference type="PANTHER" id="PTHR30093">
    <property type="entry name" value="GENERAL SECRETION PATHWAY PROTEIN G"/>
    <property type="match status" value="1"/>
</dbReference>
<sequence length="306" mass="33527">MKSFRARSGFTLIELLVVIAIIAILIGLLLPAVQKVRAAAARMQSTNNLKQIMLACHNFESANAKIPPMSDRINGNQNWASLHFFILPYMEQNAIYDWGVRIGNTWTGNADMPGAKVIKLFQTTRDYTNPPSTWTENNGGTWAFCNYGLNQAVFGVVCTSTTNQVKPLMGITDGLSNTVGFCEQLGFCGTGDSNTAHNPSPYYIPKLWAYHMPWYWQQGPYFDTRIMSGEGCSNGAPTNVTKKATPPQSAPKVEACNPYYAQSMDASGCLVAMMDGSVRGVMPTVSQTTWYSAIQPTDGTVLGSDW</sequence>
<dbReference type="PANTHER" id="PTHR30093:SF2">
    <property type="entry name" value="TYPE II SECRETION SYSTEM PROTEIN H"/>
    <property type="match status" value="1"/>
</dbReference>
<dbReference type="InterPro" id="IPR045584">
    <property type="entry name" value="Pilin-like"/>
</dbReference>
<dbReference type="Pfam" id="PF07963">
    <property type="entry name" value="N_methyl"/>
    <property type="match status" value="1"/>
</dbReference>
<dbReference type="PROSITE" id="PS00409">
    <property type="entry name" value="PROKAR_NTER_METHYL"/>
    <property type="match status" value="1"/>
</dbReference>
<evidence type="ECO:0000313" key="3">
    <source>
        <dbReference type="Proteomes" id="UP000676194"/>
    </source>
</evidence>
<dbReference type="Pfam" id="PF07596">
    <property type="entry name" value="SBP_bac_10"/>
    <property type="match status" value="1"/>
</dbReference>
<dbReference type="InterPro" id="IPR012902">
    <property type="entry name" value="N_methyl_site"/>
</dbReference>
<dbReference type="NCBIfam" id="TIGR02532">
    <property type="entry name" value="IV_pilin_GFxxxE"/>
    <property type="match status" value="1"/>
</dbReference>
<dbReference type="SUPFAM" id="SSF54523">
    <property type="entry name" value="Pili subunits"/>
    <property type="match status" value="1"/>
</dbReference>
<keyword evidence="3" id="KW-1185">Reference proteome</keyword>
<dbReference type="Proteomes" id="UP000676194">
    <property type="component" value="Chromosome"/>
</dbReference>
<accession>A0A8E6B7G4</accession>
<dbReference type="EMBL" id="CP074694">
    <property type="protein sequence ID" value="QVL33283.1"/>
    <property type="molecule type" value="Genomic_DNA"/>
</dbReference>
<evidence type="ECO:0000313" key="2">
    <source>
        <dbReference type="EMBL" id="QVL33283.1"/>
    </source>
</evidence>
<organism evidence="2 3">
    <name type="scientific">Telmatocola sphagniphila</name>
    <dbReference type="NCBI Taxonomy" id="1123043"/>
    <lineage>
        <taxon>Bacteria</taxon>
        <taxon>Pseudomonadati</taxon>
        <taxon>Planctomycetota</taxon>
        <taxon>Planctomycetia</taxon>
        <taxon>Gemmatales</taxon>
        <taxon>Gemmataceae</taxon>
    </lineage>
</organism>
<protein>
    <submittedName>
        <fullName evidence="2">DUF1559 domain-containing protein</fullName>
    </submittedName>
</protein>
<feature type="domain" description="DUF1559" evidence="1">
    <location>
        <begin position="34"/>
        <end position="284"/>
    </location>
</feature>
<reference evidence="2" key="1">
    <citation type="submission" date="2021-05" db="EMBL/GenBank/DDBJ databases">
        <title>Complete genome sequence of the cellulolytic planctomycete Telmatocola sphagniphila SP2T and characterization of the first cellulase from planctomycetes.</title>
        <authorList>
            <person name="Rakitin A.L."/>
            <person name="Beletsky A.V."/>
            <person name="Naumoff D.G."/>
            <person name="Kulichevskaya I.S."/>
            <person name="Mardanov A.V."/>
            <person name="Ravin N.V."/>
            <person name="Dedysh S.N."/>
        </authorList>
    </citation>
    <scope>NUCLEOTIDE SEQUENCE</scope>
    <source>
        <strain evidence="2">SP2T</strain>
    </source>
</reference>
<gene>
    <name evidence="2" type="ORF">KIH39_05030</name>
</gene>
<dbReference type="Gene3D" id="3.30.700.10">
    <property type="entry name" value="Glycoprotein, Type 4 Pilin"/>
    <property type="match status" value="1"/>
</dbReference>
<dbReference type="InterPro" id="IPR011453">
    <property type="entry name" value="DUF1559"/>
</dbReference>
<evidence type="ECO:0000259" key="1">
    <source>
        <dbReference type="Pfam" id="PF07596"/>
    </source>
</evidence>
<dbReference type="KEGG" id="tsph:KIH39_05030"/>
<proteinExistence type="predicted"/>